<name>A0A1C3EHA7_9PLAN</name>
<evidence type="ECO:0000256" key="1">
    <source>
        <dbReference type="ARBA" id="ARBA00024322"/>
    </source>
</evidence>
<accession>A0A1C3EHA7</accession>
<dbReference type="Pfam" id="PF03319">
    <property type="entry name" value="EutN_CcmL"/>
    <property type="match status" value="1"/>
</dbReference>
<dbReference type="Gene3D" id="2.40.50.220">
    <property type="entry name" value="EutN/Ccml"/>
    <property type="match status" value="1"/>
</dbReference>
<dbReference type="PROSITE" id="PS51932">
    <property type="entry name" value="BMV"/>
    <property type="match status" value="1"/>
</dbReference>
<evidence type="ECO:0000256" key="2">
    <source>
        <dbReference type="ARBA" id="ARBA00024446"/>
    </source>
</evidence>
<dbReference type="SUPFAM" id="SSF159133">
    <property type="entry name" value="EutN/CcmL-like"/>
    <property type="match status" value="1"/>
</dbReference>
<proteinExistence type="predicted"/>
<dbReference type="STRING" id="1841610.A6X21_19855"/>
<reference evidence="3 4" key="1">
    <citation type="submission" date="2016-05" db="EMBL/GenBank/DDBJ databases">
        <title>Genomic and physiological characterization of Planctopirus sp. isolated from fresh water lake.</title>
        <authorList>
            <person name="Subhash Y."/>
            <person name="Ramana C."/>
        </authorList>
    </citation>
    <scope>NUCLEOTIDE SEQUENCE [LARGE SCALE GENOMIC DNA]</scope>
    <source>
        <strain evidence="3 4">JC280</strain>
    </source>
</reference>
<keyword evidence="4" id="KW-1185">Reference proteome</keyword>
<comment type="caution">
    <text evidence="3">The sequence shown here is derived from an EMBL/GenBank/DDBJ whole genome shotgun (WGS) entry which is preliminary data.</text>
</comment>
<comment type="subcellular location">
    <subcellularLocation>
        <location evidence="1">Bacterial microcompartment</location>
    </subcellularLocation>
</comment>
<dbReference type="RefSeq" id="WP_068847127.1">
    <property type="nucleotide sequence ID" value="NZ_LYDR01000063.1"/>
</dbReference>
<dbReference type="OrthoDB" id="281843at2"/>
<dbReference type="InterPro" id="IPR036677">
    <property type="entry name" value="EutN_CcmL_sf"/>
</dbReference>
<dbReference type="GO" id="GO:0031469">
    <property type="term" value="C:bacterial microcompartment"/>
    <property type="evidence" value="ECO:0007669"/>
    <property type="project" value="UniProtKB-SubCell"/>
</dbReference>
<keyword evidence="2" id="KW-1283">Bacterial microcompartment</keyword>
<sequence length="103" mass="10837">MRLAEVIGRVTLSKCDPTVVGGTWIVAVPLLAEGLAAVIHHGETMAVRGREEAIIVYDELGASPGDIIAISEGAEASAPFHPDSKPLDAYNACLLDKIELTQT</sequence>
<protein>
    <submittedName>
        <fullName evidence="3">Carbon dioxide concentrating mechanism protein CcmL</fullName>
    </submittedName>
</protein>
<dbReference type="Proteomes" id="UP000094828">
    <property type="component" value="Unassembled WGS sequence"/>
</dbReference>
<gene>
    <name evidence="3" type="ORF">A6X21_19855</name>
</gene>
<evidence type="ECO:0000313" key="3">
    <source>
        <dbReference type="EMBL" id="ODA32614.1"/>
    </source>
</evidence>
<dbReference type="AlphaFoldDB" id="A0A1C3EHA7"/>
<dbReference type="InterPro" id="IPR004992">
    <property type="entry name" value="EutN_CcmL"/>
</dbReference>
<evidence type="ECO:0000313" key="4">
    <source>
        <dbReference type="Proteomes" id="UP000094828"/>
    </source>
</evidence>
<dbReference type="EMBL" id="LYDR01000063">
    <property type="protein sequence ID" value="ODA32614.1"/>
    <property type="molecule type" value="Genomic_DNA"/>
</dbReference>
<organism evidence="3 4">
    <name type="scientific">Planctopirus hydrillae</name>
    <dbReference type="NCBI Taxonomy" id="1841610"/>
    <lineage>
        <taxon>Bacteria</taxon>
        <taxon>Pseudomonadati</taxon>
        <taxon>Planctomycetota</taxon>
        <taxon>Planctomycetia</taxon>
        <taxon>Planctomycetales</taxon>
        <taxon>Planctomycetaceae</taxon>
        <taxon>Planctopirus</taxon>
    </lineage>
</organism>